<reference evidence="1" key="1">
    <citation type="journal article" date="2011" name="Environ. Microbiol.">
        <title>Time-series analyses of Monterey Bay coastal microbial picoplankton using a 'genome proxy' microarray.</title>
        <authorList>
            <person name="Rich V.I."/>
            <person name="Pham V.D."/>
            <person name="Eppley J."/>
            <person name="Shi Y."/>
            <person name="DeLong E.F."/>
        </authorList>
    </citation>
    <scope>NUCLEOTIDE SEQUENCE</scope>
</reference>
<evidence type="ECO:0000313" key="1">
    <source>
        <dbReference type="EMBL" id="ADI17649.1"/>
    </source>
</evidence>
<name>E0XTA8_9PROT</name>
<accession>E0XTA8</accession>
<proteinExistence type="predicted"/>
<organism evidence="1">
    <name type="scientific">uncultured alpha proteobacterium HF0130_20P23</name>
    <dbReference type="NCBI Taxonomy" id="710809"/>
    <lineage>
        <taxon>Bacteria</taxon>
        <taxon>Pseudomonadati</taxon>
        <taxon>Pseudomonadota</taxon>
        <taxon>Alphaproteobacteria</taxon>
        <taxon>environmental samples</taxon>
    </lineage>
</organism>
<protein>
    <submittedName>
        <fullName evidence="1">Uncharacterized protein</fullName>
    </submittedName>
</protein>
<dbReference type="AlphaFoldDB" id="E0XTA8"/>
<sequence length="86" mass="9931">MPKVQKRNTLLRNKRPPCVCLRHLPGEKKLGANNIITPYTDLLVYQNILLLGLQQKLKKHIHQNLPQNIFELRYFGAARSEATLIS</sequence>
<dbReference type="EMBL" id="GU474870">
    <property type="protein sequence ID" value="ADI17649.1"/>
    <property type="molecule type" value="Genomic_DNA"/>
</dbReference>